<name>A0ABV8VY89_9BACI</name>
<feature type="transmembrane region" description="Helical" evidence="1">
    <location>
        <begin position="47"/>
        <end position="66"/>
    </location>
</feature>
<proteinExistence type="predicted"/>
<evidence type="ECO:0000313" key="3">
    <source>
        <dbReference type="Proteomes" id="UP001595880"/>
    </source>
</evidence>
<reference evidence="3" key="1">
    <citation type="journal article" date="2019" name="Int. J. Syst. Evol. Microbiol.">
        <title>The Global Catalogue of Microorganisms (GCM) 10K type strain sequencing project: providing services to taxonomists for standard genome sequencing and annotation.</title>
        <authorList>
            <consortium name="The Broad Institute Genomics Platform"/>
            <consortium name="The Broad Institute Genome Sequencing Center for Infectious Disease"/>
            <person name="Wu L."/>
            <person name="Ma J."/>
        </authorList>
    </citation>
    <scope>NUCLEOTIDE SEQUENCE [LARGE SCALE GENOMIC DNA]</scope>
    <source>
        <strain evidence="3">KACC 14058</strain>
    </source>
</reference>
<dbReference type="EMBL" id="JBHSDV010000002">
    <property type="protein sequence ID" value="MFC4388001.1"/>
    <property type="molecule type" value="Genomic_DNA"/>
</dbReference>
<keyword evidence="1" id="KW-1133">Transmembrane helix</keyword>
<keyword evidence="1" id="KW-0472">Membrane</keyword>
<comment type="caution">
    <text evidence="2">The sequence shown here is derived from an EMBL/GenBank/DDBJ whole genome shotgun (WGS) entry which is preliminary data.</text>
</comment>
<accession>A0ABV8VY89</accession>
<evidence type="ECO:0000256" key="1">
    <source>
        <dbReference type="SAM" id="Phobius"/>
    </source>
</evidence>
<keyword evidence="1" id="KW-0812">Transmembrane</keyword>
<keyword evidence="3" id="KW-1185">Reference proteome</keyword>
<organism evidence="2 3">
    <name type="scientific">Gracilibacillus marinus</name>
    <dbReference type="NCBI Taxonomy" id="630535"/>
    <lineage>
        <taxon>Bacteria</taxon>
        <taxon>Bacillati</taxon>
        <taxon>Bacillota</taxon>
        <taxon>Bacilli</taxon>
        <taxon>Bacillales</taxon>
        <taxon>Bacillaceae</taxon>
        <taxon>Gracilibacillus</taxon>
    </lineage>
</organism>
<feature type="transmembrane region" description="Helical" evidence="1">
    <location>
        <begin position="126"/>
        <end position="153"/>
    </location>
</feature>
<gene>
    <name evidence="2" type="ORF">ACFOZ1_09295</name>
</gene>
<dbReference type="RefSeq" id="WP_390198702.1">
    <property type="nucleotide sequence ID" value="NZ_JBHSDV010000002.1"/>
</dbReference>
<dbReference type="Proteomes" id="UP001595880">
    <property type="component" value="Unassembled WGS sequence"/>
</dbReference>
<protein>
    <submittedName>
        <fullName evidence="2">DUF6773 family protein</fullName>
    </submittedName>
</protein>
<feature type="transmembrane region" description="Helical" evidence="1">
    <location>
        <begin position="94"/>
        <end position="114"/>
    </location>
</feature>
<sequence length="170" mass="19187">MQLFKKKHLDERVEAEKNKIYRETYLLIAAICTISILFKFITNGISIDIIYTELIITVAASFYIAFRSTQKGIFSSDIELEEQHSKSSYIKKNLVLGIVTGVILGLIFGLNSAINYADTTGQSIYYFFLTFVTTLLFYVPVLVVILLVGYTAAKKSSDKAIERQLEDDEG</sequence>
<dbReference type="Pfam" id="PF20563">
    <property type="entry name" value="DUF6773"/>
    <property type="match status" value="1"/>
</dbReference>
<feature type="transmembrane region" description="Helical" evidence="1">
    <location>
        <begin position="20"/>
        <end position="41"/>
    </location>
</feature>
<dbReference type="InterPro" id="IPR046664">
    <property type="entry name" value="DUF6773"/>
</dbReference>
<evidence type="ECO:0000313" key="2">
    <source>
        <dbReference type="EMBL" id="MFC4388001.1"/>
    </source>
</evidence>